<dbReference type="SUPFAM" id="SSF56672">
    <property type="entry name" value="DNA/RNA polymerases"/>
    <property type="match status" value="1"/>
</dbReference>
<evidence type="ECO:0000259" key="5">
    <source>
        <dbReference type="PROSITE" id="PS50878"/>
    </source>
</evidence>
<dbReference type="PROSITE" id="PS50878">
    <property type="entry name" value="RT_POL"/>
    <property type="match status" value="1"/>
</dbReference>
<dbReference type="Gene3D" id="3.10.10.10">
    <property type="entry name" value="HIV Type 1 Reverse Transcriptase, subunit A, domain 1"/>
    <property type="match status" value="1"/>
</dbReference>
<feature type="region of interest" description="Disordered" evidence="2">
    <location>
        <begin position="1"/>
        <end position="65"/>
    </location>
</feature>
<proteinExistence type="predicted"/>
<feature type="compositionally biased region" description="Polar residues" evidence="2">
    <location>
        <begin position="547"/>
        <end position="557"/>
    </location>
</feature>
<dbReference type="EMBL" id="JBHFFA010000002">
    <property type="protein sequence ID" value="KAL2644442.1"/>
    <property type="molecule type" value="Genomic_DNA"/>
</dbReference>
<organism evidence="6 7">
    <name type="scientific">Riccia fluitans</name>
    <dbReference type="NCBI Taxonomy" id="41844"/>
    <lineage>
        <taxon>Eukaryota</taxon>
        <taxon>Viridiplantae</taxon>
        <taxon>Streptophyta</taxon>
        <taxon>Embryophyta</taxon>
        <taxon>Marchantiophyta</taxon>
        <taxon>Marchantiopsida</taxon>
        <taxon>Marchantiidae</taxon>
        <taxon>Marchantiales</taxon>
        <taxon>Ricciaceae</taxon>
        <taxon>Riccia</taxon>
    </lineage>
</organism>
<evidence type="ECO:0008006" key="8">
    <source>
        <dbReference type="Google" id="ProtNLM"/>
    </source>
</evidence>
<dbReference type="InterPro" id="IPR053134">
    <property type="entry name" value="RNA-dir_DNA_polymerase"/>
</dbReference>
<dbReference type="InterPro" id="IPR001878">
    <property type="entry name" value="Znf_CCHC"/>
</dbReference>
<feature type="transmembrane region" description="Helical" evidence="3">
    <location>
        <begin position="994"/>
        <end position="1014"/>
    </location>
</feature>
<dbReference type="Proteomes" id="UP001605036">
    <property type="component" value="Unassembled WGS sequence"/>
</dbReference>
<dbReference type="Gene3D" id="3.30.70.270">
    <property type="match status" value="1"/>
</dbReference>
<sequence length="1036" mass="114601">MGTSTFNFGAGTYPPRTTHPGTTGGPTPIPPLFTTPPVRSRLLTRSVKRRAAASPPKASQSSAGPFVPLRTMTAAAGLPRYHPWPHVYPGTGVPIIGSGMAPVIPVSGFPTMTFPTVPTPLSTIGGGGGGGSGGRGFGQNSLPVPRQDFTQAVNAARSVNRFKGDGVTKPDHHLKNFEAVMQAVGILDQALWITVFKTMLVDEATSFADDLDEEEVTKWPELKEKFITRYRGAINPVMVMDNLAKVQNKKGERVLAYVNRFRMEAKWLPPEEANSPMVALLFLRNMQSNITDPCCLQFQPGNCTMVQLYQGAEEIQKRFDWKGTPAVRYNRETKESGDSCRSCGKSGHDKDHCTEFCHICDSDSHGARDCRLKGRRANSEGRGTRTPQIVPAVPFCFFCHKSGHTFHQGCPEYAQKFVGYRNQHGPAGQNGNGVHRPAPGCKALTLVLEDSEYNQSGPLEDDKKGVKDTPEVKMNSPQVEDTAAPPWHRGRPRKDKASPIGGSVWAKHKKETQQFAQQIRDQQAKEGVLEASVGPTGTILQPEPDQEQASSAGQTTQERVAAEVDRVHEIIFCQIKDAKISLTIDEITALIPVSKEFVVSRLAGELVPQQRLIPASSKSEPARAESGARSTSDVTPSEGTPIRIRLGYHRMAPLTTKFAMADNTLVWPLGVLSAVPVVVEGVRLIVSFQSVEVNVGTEDRPKVIQIGATLSPQERQQYVNLLHDFEDVLAADYRDMKGIPPEIVEHRIDLLPNTRSLRSQRYRLNPNYAERVKKELDKLLEARFIYPVETPVWLSPIIVVPKKNGKLRICIDYRKLNASNVTDAFPLPYIDLMLESVAGQEMYLFMDGFSGYNQVSVAERDREKTAFIIEWGAFAYRVMPFGLKNAPSTFQRVVTTAFKEYLNEFMQTYLDDFTVYGSRTDHLGNLRKCLEKYRKFSISLNPDKSIFGVSSGVLLGHIISKDGLLPDPAKIDAILQMEAPGDLKGVKRFIGAVGYYPGSFVTLRTLLFLCLAYCRRIKHSNGARIARSPLIYSAMR</sequence>
<evidence type="ECO:0000256" key="2">
    <source>
        <dbReference type="SAM" id="MobiDB-lite"/>
    </source>
</evidence>
<feature type="region of interest" description="Disordered" evidence="2">
    <location>
        <begin position="535"/>
        <end position="557"/>
    </location>
</feature>
<dbReference type="PANTHER" id="PTHR24559">
    <property type="entry name" value="TRANSPOSON TY3-I GAG-POL POLYPROTEIN"/>
    <property type="match status" value="1"/>
</dbReference>
<dbReference type="SUPFAM" id="SSF57756">
    <property type="entry name" value="Retrovirus zinc finger-like domains"/>
    <property type="match status" value="1"/>
</dbReference>
<feature type="compositionally biased region" description="Polar residues" evidence="2">
    <location>
        <begin position="628"/>
        <end position="638"/>
    </location>
</feature>
<evidence type="ECO:0000256" key="3">
    <source>
        <dbReference type="SAM" id="Phobius"/>
    </source>
</evidence>
<dbReference type="PANTHER" id="PTHR24559:SF444">
    <property type="entry name" value="REVERSE TRANSCRIPTASE DOMAIN-CONTAINING PROTEIN"/>
    <property type="match status" value="1"/>
</dbReference>
<keyword evidence="1" id="KW-0862">Zinc</keyword>
<feature type="compositionally biased region" description="Low complexity" evidence="2">
    <location>
        <begin position="11"/>
        <end position="21"/>
    </location>
</feature>
<keyword evidence="3" id="KW-0472">Membrane</keyword>
<dbReference type="InterPro" id="IPR036875">
    <property type="entry name" value="Znf_CCHC_sf"/>
</dbReference>
<evidence type="ECO:0000259" key="4">
    <source>
        <dbReference type="PROSITE" id="PS50158"/>
    </source>
</evidence>
<keyword evidence="1" id="KW-0863">Zinc-finger</keyword>
<feature type="region of interest" description="Disordered" evidence="2">
    <location>
        <begin position="452"/>
        <end position="500"/>
    </location>
</feature>
<dbReference type="AlphaFoldDB" id="A0ABD1Z9G3"/>
<evidence type="ECO:0000313" key="6">
    <source>
        <dbReference type="EMBL" id="KAL2644442.1"/>
    </source>
</evidence>
<dbReference type="InterPro" id="IPR043128">
    <property type="entry name" value="Rev_trsase/Diguanyl_cyclase"/>
</dbReference>
<feature type="domain" description="CCHC-type" evidence="4">
    <location>
        <begin position="340"/>
        <end position="355"/>
    </location>
</feature>
<reference evidence="6 7" key="1">
    <citation type="submission" date="2024-09" db="EMBL/GenBank/DDBJ databases">
        <title>Chromosome-scale assembly of Riccia fluitans.</title>
        <authorList>
            <person name="Paukszto L."/>
            <person name="Sawicki J."/>
            <person name="Karawczyk K."/>
            <person name="Piernik-Szablinska J."/>
            <person name="Szczecinska M."/>
            <person name="Mazdziarz M."/>
        </authorList>
    </citation>
    <scope>NUCLEOTIDE SEQUENCE [LARGE SCALE GENOMIC DNA]</scope>
    <source>
        <strain evidence="6">Rf_01</strain>
        <tissue evidence="6">Aerial parts of the thallus</tissue>
    </source>
</reference>
<keyword evidence="7" id="KW-1185">Reference proteome</keyword>
<dbReference type="Pfam" id="PF00078">
    <property type="entry name" value="RVT_1"/>
    <property type="match status" value="1"/>
</dbReference>
<feature type="compositionally biased region" description="Low complexity" evidence="2">
    <location>
        <begin position="52"/>
        <end position="63"/>
    </location>
</feature>
<dbReference type="GO" id="GO:0008270">
    <property type="term" value="F:zinc ion binding"/>
    <property type="evidence" value="ECO:0007669"/>
    <property type="project" value="UniProtKB-KW"/>
</dbReference>
<accession>A0ABD1Z9G3</accession>
<evidence type="ECO:0000313" key="7">
    <source>
        <dbReference type="Proteomes" id="UP001605036"/>
    </source>
</evidence>
<dbReference type="InterPro" id="IPR000477">
    <property type="entry name" value="RT_dom"/>
</dbReference>
<keyword evidence="3" id="KW-1133">Transmembrane helix</keyword>
<protein>
    <recommendedName>
        <fullName evidence="8">Reverse transcriptase</fullName>
    </recommendedName>
</protein>
<gene>
    <name evidence="6" type="ORF">R1flu_012029</name>
</gene>
<evidence type="ECO:0000256" key="1">
    <source>
        <dbReference type="PROSITE-ProRule" id="PRU00047"/>
    </source>
</evidence>
<feature type="region of interest" description="Disordered" evidence="2">
    <location>
        <begin position="613"/>
        <end position="639"/>
    </location>
</feature>
<keyword evidence="1" id="KW-0479">Metal-binding</keyword>
<comment type="caution">
    <text evidence="6">The sequence shown here is derived from an EMBL/GenBank/DDBJ whole genome shotgun (WGS) entry which is preliminary data.</text>
</comment>
<name>A0ABD1Z9G3_9MARC</name>
<dbReference type="PROSITE" id="PS50158">
    <property type="entry name" value="ZF_CCHC"/>
    <property type="match status" value="1"/>
</dbReference>
<dbReference type="InterPro" id="IPR043502">
    <property type="entry name" value="DNA/RNA_pol_sf"/>
</dbReference>
<feature type="domain" description="Reverse transcriptase" evidence="5">
    <location>
        <begin position="781"/>
        <end position="959"/>
    </location>
</feature>
<keyword evidence="3" id="KW-0812">Transmembrane</keyword>
<dbReference type="CDD" id="cd01647">
    <property type="entry name" value="RT_LTR"/>
    <property type="match status" value="1"/>
</dbReference>
<dbReference type="SMART" id="SM00343">
    <property type="entry name" value="ZnF_C2HC"/>
    <property type="match status" value="3"/>
</dbReference>
<feature type="compositionally biased region" description="Basic and acidic residues" evidence="2">
    <location>
        <begin position="460"/>
        <end position="471"/>
    </location>
</feature>